<evidence type="ECO:0000313" key="6">
    <source>
        <dbReference type="Proteomes" id="UP000240429"/>
    </source>
</evidence>
<dbReference type="Pfam" id="PF13828">
    <property type="entry name" value="DUF4190"/>
    <property type="match status" value="1"/>
</dbReference>
<dbReference type="EMBL" id="PYBJ01000025">
    <property type="protein sequence ID" value="PSM39360.1"/>
    <property type="molecule type" value="Genomic_DNA"/>
</dbReference>
<evidence type="ECO:0000256" key="1">
    <source>
        <dbReference type="SAM" id="MobiDB-lite"/>
    </source>
</evidence>
<feature type="compositionally biased region" description="Gly residues" evidence="1">
    <location>
        <begin position="477"/>
        <end position="499"/>
    </location>
</feature>
<organism evidence="5 6">
    <name type="scientific">Streptomyces dioscori</name>
    <dbReference type="NCBI Taxonomy" id="2109333"/>
    <lineage>
        <taxon>Bacteria</taxon>
        <taxon>Bacillati</taxon>
        <taxon>Actinomycetota</taxon>
        <taxon>Actinomycetes</taxon>
        <taxon>Kitasatosporales</taxon>
        <taxon>Streptomycetaceae</taxon>
        <taxon>Streptomyces</taxon>
        <taxon>Streptomyces aurantiacus group</taxon>
    </lineage>
</organism>
<keyword evidence="2" id="KW-0812">Transmembrane</keyword>
<dbReference type="AlphaFoldDB" id="A0A2P8PZE5"/>
<evidence type="ECO:0008006" key="7">
    <source>
        <dbReference type="Google" id="ProtNLM"/>
    </source>
</evidence>
<feature type="domain" description="DUF4190" evidence="3">
    <location>
        <begin position="144"/>
        <end position="199"/>
    </location>
</feature>
<feature type="transmembrane region" description="Helical" evidence="2">
    <location>
        <begin position="181"/>
        <end position="210"/>
    </location>
</feature>
<proteinExistence type="predicted"/>
<gene>
    <name evidence="5" type="ORF">C6Y14_31235</name>
</gene>
<accession>A0A2P8PZE5</accession>
<dbReference type="InterPro" id="IPR025241">
    <property type="entry name" value="DUF4190"/>
</dbReference>
<feature type="compositionally biased region" description="Low complexity" evidence="1">
    <location>
        <begin position="89"/>
        <end position="104"/>
    </location>
</feature>
<feature type="domain" description="Septum formation-related" evidence="4">
    <location>
        <begin position="228"/>
        <end position="325"/>
    </location>
</feature>
<feature type="compositionally biased region" description="Low complexity" evidence="1">
    <location>
        <begin position="62"/>
        <end position="73"/>
    </location>
</feature>
<dbReference type="Pfam" id="PF13845">
    <property type="entry name" value="Septum_form"/>
    <property type="match status" value="1"/>
</dbReference>
<name>A0A2P8PZE5_9ACTN</name>
<evidence type="ECO:0000256" key="2">
    <source>
        <dbReference type="SAM" id="Phobius"/>
    </source>
</evidence>
<dbReference type="Proteomes" id="UP000240429">
    <property type="component" value="Unassembled WGS sequence"/>
</dbReference>
<comment type="caution">
    <text evidence="5">The sequence shown here is derived from an EMBL/GenBank/DDBJ whole genome shotgun (WGS) entry which is preliminary data.</text>
</comment>
<feature type="region of interest" description="Disordered" evidence="1">
    <location>
        <begin position="62"/>
        <end position="122"/>
    </location>
</feature>
<feature type="transmembrane region" description="Helical" evidence="2">
    <location>
        <begin position="144"/>
        <end position="169"/>
    </location>
</feature>
<evidence type="ECO:0000313" key="5">
    <source>
        <dbReference type="EMBL" id="PSM39360.1"/>
    </source>
</evidence>
<dbReference type="OrthoDB" id="3628931at2"/>
<dbReference type="InterPro" id="IPR026004">
    <property type="entry name" value="Septum_form"/>
</dbReference>
<feature type="compositionally biased region" description="Pro residues" evidence="1">
    <location>
        <begin position="76"/>
        <end position="88"/>
    </location>
</feature>
<keyword evidence="2" id="KW-1133">Transmembrane helix</keyword>
<feature type="compositionally biased region" description="Pro residues" evidence="1">
    <location>
        <begin position="105"/>
        <end position="120"/>
    </location>
</feature>
<protein>
    <recommendedName>
        <fullName evidence="7">DUF4190 domain-containing protein</fullName>
    </recommendedName>
</protein>
<keyword evidence="6" id="KW-1185">Reference proteome</keyword>
<keyword evidence="2" id="KW-0472">Membrane</keyword>
<reference evidence="5 6" key="1">
    <citation type="submission" date="2018-03" db="EMBL/GenBank/DDBJ databases">
        <title>Streptomyces dioscori sp. nov., a novel endophytic actinobacterium isolated from bulbil of Dioscorea bulbifera L.</title>
        <authorList>
            <person name="Zhikuan W."/>
        </authorList>
    </citation>
    <scope>NUCLEOTIDE SEQUENCE [LARGE SCALE GENOMIC DNA]</scope>
    <source>
        <strain evidence="5 6">A217</strain>
    </source>
</reference>
<sequence length="499" mass="51776">MCGRSAGLSACPAFEDQGFGGSAPESVTGRVGAAGAEETLFRARACAAYHALCRTQFRIGGTQRTTGTRSTAQVEIPPPAGPPQPPQGQPGQQPQGPYGAYPGQGPAPYPGQGPYPPQGPAPYGYQPWGHGYSPYSTPAPFNGLAISALVLGILCFLPLVGLVLGFVALGQIRRKGERGKGMAIAGIVLSGLGTAILALALATGGAAGFWEGFKEGARDAGGGAVFSLEKGQCFDTQGGSLEGVAYDVDTVSCEGEHDGEVFANFPLPDGGYPGDDAVTEAADDKCYSLQFAYAMDAWAVPDDVDIYYFTPTSDSWTFGDREISCVFGNTDEKATLTGSLRQDATTLDADQVAYLEAAEVLNEAMDSAPEEEYVEDDLPGHKAWATRVSGALTEQVGLLRGHRWPADAEKPVATLVEHLESAKDEWADAAKTSDVDTFYEHYGKALDLTDAKKSVTTRKALGLESTPPPAYEDGSGEDGGSGEDSGAGDGGSDGGGAEV</sequence>
<evidence type="ECO:0000259" key="4">
    <source>
        <dbReference type="Pfam" id="PF13845"/>
    </source>
</evidence>
<evidence type="ECO:0000259" key="3">
    <source>
        <dbReference type="Pfam" id="PF13828"/>
    </source>
</evidence>
<feature type="region of interest" description="Disordered" evidence="1">
    <location>
        <begin position="458"/>
        <end position="499"/>
    </location>
</feature>